<dbReference type="Proteomes" id="UP000191153">
    <property type="component" value="Unassembled WGS sequence"/>
</dbReference>
<evidence type="ECO:0008006" key="4">
    <source>
        <dbReference type="Google" id="ProtNLM"/>
    </source>
</evidence>
<feature type="transmembrane region" description="Helical" evidence="1">
    <location>
        <begin position="241"/>
        <end position="260"/>
    </location>
</feature>
<feature type="transmembrane region" description="Helical" evidence="1">
    <location>
        <begin position="371"/>
        <end position="391"/>
    </location>
</feature>
<gene>
    <name evidence="2" type="ORF">SAMN02745174_01271</name>
</gene>
<dbReference type="AlphaFoldDB" id="A0A1T4MQC1"/>
<organism evidence="2 3">
    <name type="scientific">Cetobacterium ceti</name>
    <dbReference type="NCBI Taxonomy" id="180163"/>
    <lineage>
        <taxon>Bacteria</taxon>
        <taxon>Fusobacteriati</taxon>
        <taxon>Fusobacteriota</taxon>
        <taxon>Fusobacteriia</taxon>
        <taxon>Fusobacteriales</taxon>
        <taxon>Fusobacteriaceae</taxon>
        <taxon>Cetobacterium</taxon>
    </lineage>
</organism>
<feature type="transmembrane region" description="Helical" evidence="1">
    <location>
        <begin position="45"/>
        <end position="66"/>
    </location>
</feature>
<keyword evidence="1" id="KW-0472">Membrane</keyword>
<feature type="transmembrane region" description="Helical" evidence="1">
    <location>
        <begin position="113"/>
        <end position="133"/>
    </location>
</feature>
<dbReference type="STRING" id="180163.SAMN02745174_01271"/>
<name>A0A1T4MQC1_9FUSO</name>
<keyword evidence="1" id="KW-0812">Transmembrane</keyword>
<keyword evidence="1" id="KW-1133">Transmembrane helix</keyword>
<feature type="transmembrane region" description="Helical" evidence="1">
    <location>
        <begin position="12"/>
        <end position="33"/>
    </location>
</feature>
<dbReference type="EMBL" id="FUWX01000009">
    <property type="protein sequence ID" value="SJZ69016.1"/>
    <property type="molecule type" value="Genomic_DNA"/>
</dbReference>
<feature type="transmembrane region" description="Helical" evidence="1">
    <location>
        <begin position="346"/>
        <end position="365"/>
    </location>
</feature>
<reference evidence="2 3" key="1">
    <citation type="submission" date="2017-02" db="EMBL/GenBank/DDBJ databases">
        <authorList>
            <person name="Peterson S.W."/>
        </authorList>
    </citation>
    <scope>NUCLEOTIDE SEQUENCE [LARGE SCALE GENOMIC DNA]</scope>
    <source>
        <strain evidence="2 3">ATCC 700028</strain>
    </source>
</reference>
<feature type="transmembrane region" description="Helical" evidence="1">
    <location>
        <begin position="318"/>
        <end position="339"/>
    </location>
</feature>
<evidence type="ECO:0000313" key="2">
    <source>
        <dbReference type="EMBL" id="SJZ69016.1"/>
    </source>
</evidence>
<feature type="transmembrane region" description="Helical" evidence="1">
    <location>
        <begin position="168"/>
        <end position="187"/>
    </location>
</feature>
<feature type="transmembrane region" description="Helical" evidence="1">
    <location>
        <begin position="87"/>
        <end position="107"/>
    </location>
</feature>
<protein>
    <recommendedName>
        <fullName evidence="4">Membrane protein involved in the export of O-antigen and teichoic acid</fullName>
    </recommendedName>
</protein>
<feature type="transmembrane region" description="Helical" evidence="1">
    <location>
        <begin position="207"/>
        <end position="229"/>
    </location>
</feature>
<sequence>MKIIKIIKNYQARLFPILDVSLNGVNYFAHIFSSWYLTKSIYGNLNALLSFLSILIVTGISFQTLVAKEVSRKSFFSENILNLSLKYFLFILTLILIFHNKIILFFQSNFINLFLIFLIFTFNLFLSIFRGIIQGKENFLLLNINFYIEVLSKIFFMIILLPKFQNETSVLVSISLGMFLSLLHGYFYQFKNISIKKENIFYGKECLFIYFSNFFIYYFTSIDMILVNFKLTEYSGIYAVVLRYSQIILFVTFSIITVFLPSLSKSANDFQIFRKKAIKYFLFLQIINFIIFLSYFSLLPHTIKYIFGEKYLLAGNYLYLGGLNYSLLTTAFYIVNLNIILKREKYLYILGLFGFLYTLIIYKFMSSLNNIYYLSISIYFFMTITLIFLLYKEGEAI</sequence>
<evidence type="ECO:0000256" key="1">
    <source>
        <dbReference type="SAM" id="Phobius"/>
    </source>
</evidence>
<keyword evidence="3" id="KW-1185">Reference proteome</keyword>
<dbReference type="RefSeq" id="WP_078693769.1">
    <property type="nucleotide sequence ID" value="NZ_FUWX01000009.1"/>
</dbReference>
<accession>A0A1T4MQC1</accession>
<proteinExistence type="predicted"/>
<feature type="transmembrane region" description="Helical" evidence="1">
    <location>
        <begin position="280"/>
        <end position="298"/>
    </location>
</feature>
<evidence type="ECO:0000313" key="3">
    <source>
        <dbReference type="Proteomes" id="UP000191153"/>
    </source>
</evidence>
<feature type="transmembrane region" description="Helical" evidence="1">
    <location>
        <begin position="140"/>
        <end position="162"/>
    </location>
</feature>